<protein>
    <submittedName>
        <fullName evidence="8">Cytochrome P450 4V2-like</fullName>
    </submittedName>
</protein>
<dbReference type="PANTHER" id="PTHR24291:SF189">
    <property type="entry name" value="CYTOCHROME P450 4C3-RELATED"/>
    <property type="match status" value="1"/>
</dbReference>
<keyword evidence="5" id="KW-0560">Oxidoreductase</keyword>
<keyword evidence="5" id="KW-0408">Iron</keyword>
<keyword evidence="5" id="KW-0479">Metal-binding</keyword>
<dbReference type="InterPro" id="IPR036396">
    <property type="entry name" value="Cyt_P450_sf"/>
</dbReference>
<keyword evidence="7" id="KW-1185">Reference proteome</keyword>
<dbReference type="PRINTS" id="PR00385">
    <property type="entry name" value="P450"/>
</dbReference>
<evidence type="ECO:0000256" key="2">
    <source>
        <dbReference type="ARBA" id="ARBA00010617"/>
    </source>
</evidence>
<dbReference type="RefSeq" id="XP_002738927.1">
    <property type="nucleotide sequence ID" value="XM_002738881.2"/>
</dbReference>
<dbReference type="PANTHER" id="PTHR24291">
    <property type="entry name" value="CYTOCHROME P450 FAMILY 4"/>
    <property type="match status" value="1"/>
</dbReference>
<comment type="subcellular location">
    <subcellularLocation>
        <location evidence="1">Endoplasmic reticulum membrane</location>
    </subcellularLocation>
</comment>
<keyword evidence="3" id="KW-0256">Endoplasmic reticulum</keyword>
<evidence type="ECO:0000256" key="6">
    <source>
        <dbReference type="SAM" id="Phobius"/>
    </source>
</evidence>
<dbReference type="Gene3D" id="1.10.630.10">
    <property type="entry name" value="Cytochrome P450"/>
    <property type="match status" value="1"/>
</dbReference>
<accession>A0ABM0GWL0</accession>
<organism evidence="7 8">
    <name type="scientific">Saccoglossus kowalevskii</name>
    <name type="common">Acorn worm</name>
    <dbReference type="NCBI Taxonomy" id="10224"/>
    <lineage>
        <taxon>Eukaryota</taxon>
        <taxon>Metazoa</taxon>
        <taxon>Hemichordata</taxon>
        <taxon>Enteropneusta</taxon>
        <taxon>Harrimaniidae</taxon>
        <taxon>Saccoglossus</taxon>
    </lineage>
</organism>
<reference evidence="8" key="1">
    <citation type="submission" date="2025-08" db="UniProtKB">
        <authorList>
            <consortium name="RefSeq"/>
        </authorList>
    </citation>
    <scope>IDENTIFICATION</scope>
    <source>
        <tissue evidence="8">Testes</tissue>
    </source>
</reference>
<dbReference type="SUPFAM" id="SSF48264">
    <property type="entry name" value="Cytochrome P450"/>
    <property type="match status" value="1"/>
</dbReference>
<evidence type="ECO:0000313" key="7">
    <source>
        <dbReference type="Proteomes" id="UP000694865"/>
    </source>
</evidence>
<dbReference type="CDD" id="cd20660">
    <property type="entry name" value="CYP4V-like"/>
    <property type="match status" value="1"/>
</dbReference>
<evidence type="ECO:0000313" key="8">
    <source>
        <dbReference type="RefSeq" id="XP_002738927.1"/>
    </source>
</evidence>
<dbReference type="InterPro" id="IPR017972">
    <property type="entry name" value="Cyt_P450_CS"/>
</dbReference>
<dbReference type="InterPro" id="IPR002401">
    <property type="entry name" value="Cyt_P450_E_grp-I"/>
</dbReference>
<evidence type="ECO:0000256" key="1">
    <source>
        <dbReference type="ARBA" id="ARBA00004586"/>
    </source>
</evidence>
<dbReference type="GeneID" id="100375440"/>
<evidence type="ECO:0000256" key="5">
    <source>
        <dbReference type="RuleBase" id="RU000461"/>
    </source>
</evidence>
<dbReference type="InterPro" id="IPR050196">
    <property type="entry name" value="Cytochrome_P450_Monoox"/>
</dbReference>
<name>A0ABM0GWL0_SACKO</name>
<dbReference type="PROSITE" id="PS00086">
    <property type="entry name" value="CYTOCHROME_P450"/>
    <property type="match status" value="1"/>
</dbReference>
<dbReference type="Proteomes" id="UP000694865">
    <property type="component" value="Unplaced"/>
</dbReference>
<evidence type="ECO:0000256" key="4">
    <source>
        <dbReference type="ARBA" id="ARBA00023136"/>
    </source>
</evidence>
<dbReference type="PRINTS" id="PR00463">
    <property type="entry name" value="EP450I"/>
</dbReference>
<proteinExistence type="inferred from homology"/>
<evidence type="ECO:0000256" key="3">
    <source>
        <dbReference type="ARBA" id="ARBA00022824"/>
    </source>
</evidence>
<keyword evidence="5" id="KW-0349">Heme</keyword>
<comment type="similarity">
    <text evidence="2 5">Belongs to the cytochrome P450 family.</text>
</comment>
<sequence length="535" mass="61334">MKIGGRAQHEGQRELSVAARLLILVAEMAIVGGISLLLVVAAFLVYPLYRYFKLWQLVNRIPGPVALPFIGNALQFERDGQAFFVQILKWVDDYRDTRVFRIWIGPKPVIFVYRADAAECIFNSSKHITKAFVYDFLHPWLGTGLLTSTGDKWKSRRRLLTPTFHFKILNDFVGVFNEHSSVLVTKLNNYAGKEEFNVFPLITHCVLDIICETAMGIKTNAQVDCDSDYVQAVSGMSTVLQDRMKSPWFWPDTFYNLTEDGKKHGKFLQILHKMTNKVIKDRSAELSKHLASQGQTVTEDTEMTTIGGRKHLAFLDMLLYMHEADPEFTFTDIREEVDTFLFEGHDTTAAALTWATYLIASHPEVQERIFEELDGIFGDSNRPVTMDDLKEMKYLDNTIKESLRMYPSVPIFARQLDEDVTLAGFKIPSEANILVAPYALHRDEKYFPNPEVFDPDRFSSSRSKHRHPYAYVPFSAGLRNCIGQKFALYEEKVVLSSIFRKFKIETAMRREDLKPTGEIILRPLNGINIKLSLRN</sequence>
<keyword evidence="5" id="KW-0503">Monooxygenase</keyword>
<feature type="transmembrane region" description="Helical" evidence="6">
    <location>
        <begin position="21"/>
        <end position="49"/>
    </location>
</feature>
<keyword evidence="4 6" id="KW-0472">Membrane</keyword>
<dbReference type="Pfam" id="PF00067">
    <property type="entry name" value="p450"/>
    <property type="match status" value="1"/>
</dbReference>
<keyword evidence="6" id="KW-0812">Transmembrane</keyword>
<dbReference type="InterPro" id="IPR001128">
    <property type="entry name" value="Cyt_P450"/>
</dbReference>
<gene>
    <name evidence="8" type="primary">LOC100375440</name>
</gene>
<keyword evidence="6" id="KW-1133">Transmembrane helix</keyword>